<dbReference type="PROSITE" id="PS50846">
    <property type="entry name" value="HMA_2"/>
    <property type="match status" value="1"/>
</dbReference>
<dbReference type="InterPro" id="IPR006121">
    <property type="entry name" value="HMA_dom"/>
</dbReference>
<reference evidence="3 4" key="1">
    <citation type="submission" date="2017-11" db="EMBL/GenBank/DDBJ databases">
        <title>De-novo sequencing of pomegranate (Punica granatum L.) genome.</title>
        <authorList>
            <person name="Akparov Z."/>
            <person name="Amiraslanov A."/>
            <person name="Hajiyeva S."/>
            <person name="Abbasov M."/>
            <person name="Kaur K."/>
            <person name="Hamwieh A."/>
            <person name="Solovyev V."/>
            <person name="Salamov A."/>
            <person name="Braich B."/>
            <person name="Kosarev P."/>
            <person name="Mahmoud A."/>
            <person name="Hajiyev E."/>
            <person name="Babayeva S."/>
            <person name="Izzatullayeva V."/>
            <person name="Mammadov A."/>
            <person name="Mammadov A."/>
            <person name="Sharifova S."/>
            <person name="Ojaghi J."/>
            <person name="Eynullazada K."/>
            <person name="Bayramov B."/>
            <person name="Abdulazimova A."/>
            <person name="Shahmuradov I."/>
        </authorList>
    </citation>
    <scope>NUCLEOTIDE SEQUENCE [LARGE SCALE GENOMIC DNA]</scope>
    <source>
        <strain evidence="4">cv. AG2017</strain>
        <tissue evidence="3">Leaf</tissue>
    </source>
</reference>
<dbReference type="CDD" id="cd00371">
    <property type="entry name" value="HMA"/>
    <property type="match status" value="1"/>
</dbReference>
<evidence type="ECO:0000256" key="1">
    <source>
        <dbReference type="ARBA" id="ARBA00022723"/>
    </source>
</evidence>
<keyword evidence="4" id="KW-1185">Reference proteome</keyword>
<keyword evidence="1" id="KW-0479">Metal-binding</keyword>
<gene>
    <name evidence="3" type="ORF">CRG98_048014</name>
</gene>
<proteinExistence type="predicted"/>
<dbReference type="InterPro" id="IPR008250">
    <property type="entry name" value="ATPase_P-typ_transduc_dom_A_sf"/>
</dbReference>
<dbReference type="AlphaFoldDB" id="A0A2I0HJV1"/>
<dbReference type="Gene3D" id="2.70.150.10">
    <property type="entry name" value="Calcium-transporting ATPase, cytoplasmic transduction domain A"/>
    <property type="match status" value="1"/>
</dbReference>
<protein>
    <recommendedName>
        <fullName evidence="2">HMA domain-containing protein</fullName>
    </recommendedName>
</protein>
<dbReference type="Pfam" id="PF00403">
    <property type="entry name" value="HMA"/>
    <property type="match status" value="1"/>
</dbReference>
<organism evidence="3 4">
    <name type="scientific">Punica granatum</name>
    <name type="common">Pomegranate</name>
    <dbReference type="NCBI Taxonomy" id="22663"/>
    <lineage>
        <taxon>Eukaryota</taxon>
        <taxon>Viridiplantae</taxon>
        <taxon>Streptophyta</taxon>
        <taxon>Embryophyta</taxon>
        <taxon>Tracheophyta</taxon>
        <taxon>Spermatophyta</taxon>
        <taxon>Magnoliopsida</taxon>
        <taxon>eudicotyledons</taxon>
        <taxon>Gunneridae</taxon>
        <taxon>Pentapetalae</taxon>
        <taxon>rosids</taxon>
        <taxon>malvids</taxon>
        <taxon>Myrtales</taxon>
        <taxon>Lythraceae</taxon>
        <taxon>Punica</taxon>
    </lineage>
</organism>
<dbReference type="SUPFAM" id="SSF81653">
    <property type="entry name" value="Calcium ATPase, transduction domain A"/>
    <property type="match status" value="1"/>
</dbReference>
<dbReference type="InterPro" id="IPR036163">
    <property type="entry name" value="HMA_dom_sf"/>
</dbReference>
<feature type="domain" description="HMA" evidence="2">
    <location>
        <begin position="1"/>
        <end position="58"/>
    </location>
</feature>
<name>A0A2I0HJV1_PUNGR</name>
<evidence type="ECO:0000259" key="2">
    <source>
        <dbReference type="PROSITE" id="PS50846"/>
    </source>
</evidence>
<dbReference type="PANTHER" id="PTHR46594:SF4">
    <property type="entry name" value="P-TYPE CATION-TRANSPORTING ATPASE"/>
    <property type="match status" value="1"/>
</dbReference>
<dbReference type="FunFam" id="3.30.70.100:FF:000001">
    <property type="entry name" value="ATPase copper transporting beta"/>
    <property type="match status" value="1"/>
</dbReference>
<dbReference type="EMBL" id="PGOL01008550">
    <property type="protein sequence ID" value="PKI31596.1"/>
    <property type="molecule type" value="Genomic_DNA"/>
</dbReference>
<evidence type="ECO:0000313" key="4">
    <source>
        <dbReference type="Proteomes" id="UP000233551"/>
    </source>
</evidence>
<accession>A0A2I0HJV1</accession>
<sequence length="316" mass="35399">MTCTSCSSTLESALRSVPGAHKAQVALATEEAEIQYDRRITSIDRLLSTIEDTGFEAVLLSTGEDMSNIQVRVDGLSTDHSMRILENSLLALPGVNAVETDPHLHKFSISYKSDLTGPRRFIEILPMEFSFNHSCLSTLHGLDVHSWIQRRARFKDSQYDEHWLLRWILSTPVQFIIGQRFYTGDYKALRHGSTNMDVLIALVMNEACFYSVYSVLRAAISPNFKGTDFFKTSSMLISFILLGKCLESHINEKMITGEGRPVAKRKGDTVIGGTLIVLSFSTWLTWFPVGKFGAYPKSWIPSSMTAFSSLSSSVFR</sequence>
<dbReference type="STRING" id="22663.A0A2I0HJV1"/>
<evidence type="ECO:0000313" key="3">
    <source>
        <dbReference type="EMBL" id="PKI31596.1"/>
    </source>
</evidence>
<comment type="caution">
    <text evidence="3">The sequence shown here is derived from an EMBL/GenBank/DDBJ whole genome shotgun (WGS) entry which is preliminary data.</text>
</comment>
<dbReference type="Proteomes" id="UP000233551">
    <property type="component" value="Unassembled WGS sequence"/>
</dbReference>
<dbReference type="SUPFAM" id="SSF55008">
    <property type="entry name" value="HMA, heavy metal-associated domain"/>
    <property type="match status" value="2"/>
</dbReference>
<dbReference type="GO" id="GO:0046872">
    <property type="term" value="F:metal ion binding"/>
    <property type="evidence" value="ECO:0007669"/>
    <property type="project" value="UniProtKB-KW"/>
</dbReference>
<dbReference type="Gene3D" id="3.30.70.100">
    <property type="match status" value="1"/>
</dbReference>
<dbReference type="PANTHER" id="PTHR46594">
    <property type="entry name" value="P-TYPE CATION-TRANSPORTING ATPASE"/>
    <property type="match status" value="1"/>
</dbReference>